<dbReference type="PANTHER" id="PTHR35174:SF3">
    <property type="entry name" value="BLL7171 PROTEIN"/>
    <property type="match status" value="1"/>
</dbReference>
<dbReference type="EMBL" id="JAVDYB010000001">
    <property type="protein sequence ID" value="MDR7276560.1"/>
    <property type="molecule type" value="Genomic_DNA"/>
</dbReference>
<reference evidence="3" key="1">
    <citation type="submission" date="2023-07" db="EMBL/GenBank/DDBJ databases">
        <title>Sequencing the genomes of 1000 actinobacteria strains.</title>
        <authorList>
            <person name="Klenk H.-P."/>
        </authorList>
    </citation>
    <scope>NUCLEOTIDE SEQUENCE</scope>
    <source>
        <strain evidence="3">DSM 44707</strain>
    </source>
</reference>
<evidence type="ECO:0000313" key="3">
    <source>
        <dbReference type="EMBL" id="MDR7276560.1"/>
    </source>
</evidence>
<gene>
    <name evidence="3" type="ORF">J2S41_003338</name>
</gene>
<dbReference type="Proteomes" id="UP001183643">
    <property type="component" value="Unassembled WGS sequence"/>
</dbReference>
<feature type="domain" description="YCII-related" evidence="2">
    <location>
        <begin position="1"/>
        <end position="108"/>
    </location>
</feature>
<dbReference type="InterPro" id="IPR005545">
    <property type="entry name" value="YCII"/>
</dbReference>
<evidence type="ECO:0000256" key="1">
    <source>
        <dbReference type="ARBA" id="ARBA00007689"/>
    </source>
</evidence>
<name>A0AAE3YN49_9ACTN</name>
<comment type="similarity">
    <text evidence="1">Belongs to the YciI family.</text>
</comment>
<keyword evidence="4" id="KW-1185">Reference proteome</keyword>
<proteinExistence type="inferred from homology"/>
<evidence type="ECO:0000259" key="2">
    <source>
        <dbReference type="Pfam" id="PF03795"/>
    </source>
</evidence>
<organism evidence="3 4">
    <name type="scientific">Catenuloplanes atrovinosus</name>
    <dbReference type="NCBI Taxonomy" id="137266"/>
    <lineage>
        <taxon>Bacteria</taxon>
        <taxon>Bacillati</taxon>
        <taxon>Actinomycetota</taxon>
        <taxon>Actinomycetes</taxon>
        <taxon>Micromonosporales</taxon>
        <taxon>Micromonosporaceae</taxon>
        <taxon>Catenuloplanes</taxon>
    </lineage>
</organism>
<comment type="caution">
    <text evidence="3">The sequence shown here is derived from an EMBL/GenBank/DDBJ whole genome shotgun (WGS) entry which is preliminary data.</text>
</comment>
<dbReference type="SUPFAM" id="SSF54909">
    <property type="entry name" value="Dimeric alpha+beta barrel"/>
    <property type="match status" value="1"/>
</dbReference>
<protein>
    <recommendedName>
        <fullName evidence="2">YCII-related domain-containing protein</fullName>
    </recommendedName>
</protein>
<accession>A0AAE3YN49</accession>
<dbReference type="Pfam" id="PF03795">
    <property type="entry name" value="YCII"/>
    <property type="match status" value="1"/>
</dbReference>
<dbReference type="RefSeq" id="WP_310368751.1">
    <property type="nucleotide sequence ID" value="NZ_JAVDYB010000001.1"/>
</dbReference>
<sequence length="118" mass="12498">MRYAMLICGAESNWDAGEERVAEVMAEIGAWSAKWEAAGKMPGVGAELEPVRTAKTVSRGADGLPVVTDGPYLELKEVVGGFILFDADDLDEAIAIASGWPGITAFGDKIEVRPTTGR</sequence>
<dbReference type="Gene3D" id="3.30.70.1060">
    <property type="entry name" value="Dimeric alpha+beta barrel"/>
    <property type="match status" value="1"/>
</dbReference>
<evidence type="ECO:0000313" key="4">
    <source>
        <dbReference type="Proteomes" id="UP001183643"/>
    </source>
</evidence>
<dbReference type="InterPro" id="IPR011008">
    <property type="entry name" value="Dimeric_a/b-barrel"/>
</dbReference>
<dbReference type="PANTHER" id="PTHR35174">
    <property type="entry name" value="BLL7171 PROTEIN-RELATED"/>
    <property type="match status" value="1"/>
</dbReference>
<dbReference type="AlphaFoldDB" id="A0AAE3YN49"/>